<sequence length="205" mass="23863">MDYKAYLVTMTPNTKVQFIIFDTILSPEPFMKRWKEYARSSKSDADVILQQSHHNGAFRYIAQHRFAREEVQFVFVKEKRTSRVPQESIKSQLVGGYSVLKAGRLTDTGANERKVFAFITDPATDLRIYEDLLPEGQLNIYEPYYENCKYGFVLEYFVKSKFAERLVGQLKNPEITDAAVYHECKISKDPNTAEKEKALYVWPSF</sequence>
<dbReference type="EMBL" id="RJJR01000015">
    <property type="protein sequence ID" value="RNI33976.1"/>
    <property type="molecule type" value="Genomic_DNA"/>
</dbReference>
<gene>
    <name evidence="1" type="ORF">EFY79_16840</name>
</gene>
<keyword evidence="2" id="KW-1185">Reference proteome</keyword>
<proteinExistence type="predicted"/>
<evidence type="ECO:0000313" key="2">
    <source>
        <dbReference type="Proteomes" id="UP000267223"/>
    </source>
</evidence>
<name>A0A3M9N8A7_9BACT</name>
<dbReference type="AlphaFoldDB" id="A0A3M9N8A7"/>
<accession>A0A3M9N8A7</accession>
<comment type="caution">
    <text evidence="1">The sequence shown here is derived from an EMBL/GenBank/DDBJ whole genome shotgun (WGS) entry which is preliminary data.</text>
</comment>
<organism evidence="1 2">
    <name type="scientific">Hanamia caeni</name>
    <dbReference type="NCBI Taxonomy" id="2294116"/>
    <lineage>
        <taxon>Bacteria</taxon>
        <taxon>Pseudomonadati</taxon>
        <taxon>Bacteroidota</taxon>
        <taxon>Chitinophagia</taxon>
        <taxon>Chitinophagales</taxon>
        <taxon>Chitinophagaceae</taxon>
        <taxon>Hanamia</taxon>
    </lineage>
</organism>
<dbReference type="Proteomes" id="UP000267223">
    <property type="component" value="Unassembled WGS sequence"/>
</dbReference>
<evidence type="ECO:0000313" key="1">
    <source>
        <dbReference type="EMBL" id="RNI33976.1"/>
    </source>
</evidence>
<reference evidence="1 2" key="1">
    <citation type="submission" date="2018-11" db="EMBL/GenBank/DDBJ databases">
        <title>Draft genome sequence of Ferruginibacter sp. BO-59.</title>
        <authorList>
            <person name="Im W.T."/>
        </authorList>
    </citation>
    <scope>NUCLEOTIDE SEQUENCE [LARGE SCALE GENOMIC DNA]</scope>
    <source>
        <strain evidence="1 2">BO-59</strain>
    </source>
</reference>
<protein>
    <submittedName>
        <fullName evidence="1">Uncharacterized protein</fullName>
    </submittedName>
</protein>